<name>A0ABN0TFK3_9BURK</name>
<evidence type="ECO:0000256" key="7">
    <source>
        <dbReference type="ARBA" id="ARBA00022777"/>
    </source>
</evidence>
<dbReference type="InterPro" id="IPR003594">
    <property type="entry name" value="HATPase_dom"/>
</dbReference>
<dbReference type="GO" id="GO:0005524">
    <property type="term" value="F:ATP binding"/>
    <property type="evidence" value="ECO:0007669"/>
    <property type="project" value="UniProtKB-KW"/>
</dbReference>
<proteinExistence type="predicted"/>
<comment type="subcellular location">
    <subcellularLocation>
        <location evidence="2">Membrane</location>
    </subcellularLocation>
</comment>
<comment type="caution">
    <text evidence="15">The sequence shown here is derived from an EMBL/GenBank/DDBJ whole genome shotgun (WGS) entry which is preliminary data.</text>
</comment>
<feature type="domain" description="Histidine kinase" evidence="13">
    <location>
        <begin position="152"/>
        <end position="365"/>
    </location>
</feature>
<feature type="transmembrane region" description="Helical" evidence="12">
    <location>
        <begin position="70"/>
        <end position="91"/>
    </location>
</feature>
<evidence type="ECO:0000256" key="2">
    <source>
        <dbReference type="ARBA" id="ARBA00004370"/>
    </source>
</evidence>
<keyword evidence="16" id="KW-1185">Reference proteome</keyword>
<dbReference type="PANTHER" id="PTHR45436:SF1">
    <property type="entry name" value="SENSOR PROTEIN QSEC"/>
    <property type="match status" value="1"/>
</dbReference>
<dbReference type="Proteomes" id="UP001501176">
    <property type="component" value="Unassembled WGS sequence"/>
</dbReference>
<dbReference type="EC" id="2.7.13.3" evidence="3"/>
<dbReference type="SUPFAM" id="SSF47384">
    <property type="entry name" value="Homodimeric domain of signal transducing histidine kinase"/>
    <property type="match status" value="1"/>
</dbReference>
<dbReference type="PROSITE" id="PS50885">
    <property type="entry name" value="HAMP"/>
    <property type="match status" value="1"/>
</dbReference>
<feature type="transmembrane region" description="Helical" evidence="12">
    <location>
        <begin position="36"/>
        <end position="58"/>
    </location>
</feature>
<dbReference type="PANTHER" id="PTHR45436">
    <property type="entry name" value="SENSOR HISTIDINE KINASE YKOH"/>
    <property type="match status" value="1"/>
</dbReference>
<dbReference type="SMART" id="SM00388">
    <property type="entry name" value="HisKA"/>
    <property type="match status" value="1"/>
</dbReference>
<keyword evidence="9" id="KW-0902">Two-component regulatory system</keyword>
<accession>A0ABN0TFK3</accession>
<evidence type="ECO:0000256" key="6">
    <source>
        <dbReference type="ARBA" id="ARBA00022692"/>
    </source>
</evidence>
<keyword evidence="6 12" id="KW-0812">Transmembrane</keyword>
<dbReference type="CDD" id="cd00082">
    <property type="entry name" value="HisKA"/>
    <property type="match status" value="1"/>
</dbReference>
<dbReference type="Gene3D" id="3.30.565.10">
    <property type="entry name" value="Histidine kinase-like ATPase, C-terminal domain"/>
    <property type="match status" value="1"/>
</dbReference>
<comment type="catalytic activity">
    <reaction evidence="1">
        <text>ATP + protein L-histidine = ADP + protein N-phospho-L-histidine.</text>
        <dbReference type="EC" id="2.7.13.3"/>
    </reaction>
</comment>
<evidence type="ECO:0000313" key="15">
    <source>
        <dbReference type="EMBL" id="GAA0220449.1"/>
    </source>
</evidence>
<evidence type="ECO:0000256" key="9">
    <source>
        <dbReference type="ARBA" id="ARBA00023012"/>
    </source>
</evidence>
<dbReference type="PRINTS" id="PR00344">
    <property type="entry name" value="BCTRLSENSOR"/>
</dbReference>
<evidence type="ECO:0000256" key="4">
    <source>
        <dbReference type="ARBA" id="ARBA00022553"/>
    </source>
</evidence>
<dbReference type="PROSITE" id="PS50109">
    <property type="entry name" value="HIS_KIN"/>
    <property type="match status" value="1"/>
</dbReference>
<dbReference type="InterPro" id="IPR036890">
    <property type="entry name" value="HATPase_C_sf"/>
</dbReference>
<evidence type="ECO:0000256" key="10">
    <source>
        <dbReference type="ARBA" id="ARBA00023136"/>
    </source>
</evidence>
<feature type="domain" description="HAMP" evidence="14">
    <location>
        <begin position="92"/>
        <end position="144"/>
    </location>
</feature>
<evidence type="ECO:0000259" key="13">
    <source>
        <dbReference type="PROSITE" id="PS50109"/>
    </source>
</evidence>
<evidence type="ECO:0000256" key="11">
    <source>
        <dbReference type="SAM" id="MobiDB-lite"/>
    </source>
</evidence>
<dbReference type="Pfam" id="PF02518">
    <property type="entry name" value="HATPase_c"/>
    <property type="match status" value="1"/>
</dbReference>
<protein>
    <recommendedName>
        <fullName evidence="3">histidine kinase</fullName>
        <ecNumber evidence="3">2.7.13.3</ecNumber>
    </recommendedName>
</protein>
<dbReference type="EMBL" id="BAAAFN010000006">
    <property type="protein sequence ID" value="GAA0220449.1"/>
    <property type="molecule type" value="Genomic_DNA"/>
</dbReference>
<dbReference type="InterPro" id="IPR003660">
    <property type="entry name" value="HAMP_dom"/>
</dbReference>
<keyword evidence="7" id="KW-0418">Kinase</keyword>
<reference evidence="15 16" key="1">
    <citation type="journal article" date="2019" name="Int. J. Syst. Evol. Microbiol.">
        <title>The Global Catalogue of Microorganisms (GCM) 10K type strain sequencing project: providing services to taxonomists for standard genome sequencing and annotation.</title>
        <authorList>
            <consortium name="The Broad Institute Genomics Platform"/>
            <consortium name="The Broad Institute Genome Sequencing Center for Infectious Disease"/>
            <person name="Wu L."/>
            <person name="Ma J."/>
        </authorList>
    </citation>
    <scope>NUCLEOTIDE SEQUENCE [LARGE SCALE GENOMIC DNA]</scope>
    <source>
        <strain evidence="15 16">JCM 16240</strain>
    </source>
</reference>
<dbReference type="SMART" id="SM00387">
    <property type="entry name" value="HATPase_c"/>
    <property type="match status" value="1"/>
</dbReference>
<dbReference type="Pfam" id="PF00512">
    <property type="entry name" value="HisKA"/>
    <property type="match status" value="1"/>
</dbReference>
<evidence type="ECO:0000256" key="8">
    <source>
        <dbReference type="ARBA" id="ARBA00022989"/>
    </source>
</evidence>
<keyword evidence="8 12" id="KW-1133">Transmembrane helix</keyword>
<sequence>MPPESHESGPRADRVPGLVGRLMPRDSLARRLVRRLLPAFFILVAIDLLATWFMTGVIRPQPWLLRDLFWTMMLTQGLLVALFVWVLISGIRSELASINRLADDIRQRSIEDLQPLDLTGLPSEIAPLVLHFNDLLVRLDDSVQAQRRFIGHAAHQLRTPLAGLKVESELMLGQDLSEDIRMRAGRIKSVTDHMIRMGQQLLVLARAEHAARPRDSFVRLDLCEWMRQAGAEWLGRARDHSVDLQLVAPDAAVWVDGDPVLLGELLGNLIDNALRYGLGANRIVLRVMANPPSFSVEDDGAGIRAEDLDRVFEAFYRAADAGQGGSGLGLAIVREIARAHGAWWKVASRPAFPGTRVTLVFPGPRLGARLAARQGAGLALRDEAGRGGIHPEPKADPDGGEAGRPHGAESPGRDQ</sequence>
<feature type="region of interest" description="Disordered" evidence="11">
    <location>
        <begin position="381"/>
        <end position="415"/>
    </location>
</feature>
<keyword evidence="10 12" id="KW-0472">Membrane</keyword>
<dbReference type="CDD" id="cd00075">
    <property type="entry name" value="HATPase"/>
    <property type="match status" value="1"/>
</dbReference>
<gene>
    <name evidence="15" type="ORF">GCM10009125_06850</name>
</gene>
<evidence type="ECO:0000313" key="16">
    <source>
        <dbReference type="Proteomes" id="UP001501176"/>
    </source>
</evidence>
<dbReference type="SUPFAM" id="SSF55874">
    <property type="entry name" value="ATPase domain of HSP90 chaperone/DNA topoisomerase II/histidine kinase"/>
    <property type="match status" value="1"/>
</dbReference>
<organism evidence="15 16">
    <name type="scientific">Castellaniella daejeonensis</name>
    <dbReference type="NCBI Taxonomy" id="659013"/>
    <lineage>
        <taxon>Bacteria</taxon>
        <taxon>Pseudomonadati</taxon>
        <taxon>Pseudomonadota</taxon>
        <taxon>Betaproteobacteria</taxon>
        <taxon>Burkholderiales</taxon>
        <taxon>Alcaligenaceae</taxon>
        <taxon>Castellaniella</taxon>
    </lineage>
</organism>
<keyword evidence="4" id="KW-0597">Phosphoprotein</keyword>
<keyword evidence="15" id="KW-0547">Nucleotide-binding</keyword>
<evidence type="ECO:0000259" key="14">
    <source>
        <dbReference type="PROSITE" id="PS50885"/>
    </source>
</evidence>
<evidence type="ECO:0000256" key="5">
    <source>
        <dbReference type="ARBA" id="ARBA00022679"/>
    </source>
</evidence>
<keyword evidence="5" id="KW-0808">Transferase</keyword>
<evidence type="ECO:0000256" key="3">
    <source>
        <dbReference type="ARBA" id="ARBA00012438"/>
    </source>
</evidence>
<dbReference type="InterPro" id="IPR004358">
    <property type="entry name" value="Sig_transdc_His_kin-like_C"/>
</dbReference>
<dbReference type="InterPro" id="IPR005467">
    <property type="entry name" value="His_kinase_dom"/>
</dbReference>
<dbReference type="InterPro" id="IPR036097">
    <property type="entry name" value="HisK_dim/P_sf"/>
</dbReference>
<dbReference type="InterPro" id="IPR050428">
    <property type="entry name" value="TCS_sensor_his_kinase"/>
</dbReference>
<dbReference type="Gene3D" id="1.10.287.130">
    <property type="match status" value="1"/>
</dbReference>
<dbReference type="InterPro" id="IPR003661">
    <property type="entry name" value="HisK_dim/P_dom"/>
</dbReference>
<evidence type="ECO:0000256" key="1">
    <source>
        <dbReference type="ARBA" id="ARBA00000085"/>
    </source>
</evidence>
<keyword evidence="15" id="KW-0067">ATP-binding</keyword>
<evidence type="ECO:0000256" key="12">
    <source>
        <dbReference type="SAM" id="Phobius"/>
    </source>
</evidence>